<evidence type="ECO:0000256" key="5">
    <source>
        <dbReference type="ARBA" id="ARBA00022764"/>
    </source>
</evidence>
<name>A0A1P8N170_9RHOB</name>
<dbReference type="SUPFAM" id="SSF81296">
    <property type="entry name" value="E set domains"/>
    <property type="match status" value="1"/>
</dbReference>
<dbReference type="Pfam" id="PF04349">
    <property type="entry name" value="MdoG"/>
    <property type="match status" value="1"/>
</dbReference>
<dbReference type="GO" id="GO:0030246">
    <property type="term" value="F:carbohydrate binding"/>
    <property type="evidence" value="ECO:0007669"/>
    <property type="project" value="InterPro"/>
</dbReference>
<keyword evidence="8" id="KW-1185">Reference proteome</keyword>
<evidence type="ECO:0000256" key="4">
    <source>
        <dbReference type="ARBA" id="ARBA00022729"/>
    </source>
</evidence>
<dbReference type="Proteomes" id="UP000186336">
    <property type="component" value="Plasmid pDOK1-4-1"/>
</dbReference>
<dbReference type="PANTHER" id="PTHR30504:SF3">
    <property type="entry name" value="GLUCANS BIOSYNTHESIS PROTEIN D"/>
    <property type="match status" value="1"/>
</dbReference>
<dbReference type="InterPro" id="IPR014438">
    <property type="entry name" value="Glucan_biosyn_MdoG/MdoD"/>
</dbReference>
<dbReference type="GO" id="GO:0051274">
    <property type="term" value="P:beta-glucan biosynthetic process"/>
    <property type="evidence" value="ECO:0007669"/>
    <property type="project" value="TreeGrafter"/>
</dbReference>
<evidence type="ECO:0000259" key="6">
    <source>
        <dbReference type="Pfam" id="PF04349"/>
    </source>
</evidence>
<dbReference type="Gene3D" id="2.60.40.10">
    <property type="entry name" value="Immunoglobulins"/>
    <property type="match status" value="1"/>
</dbReference>
<evidence type="ECO:0000313" key="8">
    <source>
        <dbReference type="Proteomes" id="UP000186336"/>
    </source>
</evidence>
<protein>
    <submittedName>
        <fullName evidence="7">Glucan biosynthesis protein D</fullName>
    </submittedName>
</protein>
<evidence type="ECO:0000313" key="7">
    <source>
        <dbReference type="EMBL" id="APX14071.1"/>
    </source>
</evidence>
<feature type="domain" description="Glucan biosynthesis periplasmic MdoG C-terminal" evidence="6">
    <location>
        <begin position="22"/>
        <end position="494"/>
    </location>
</feature>
<dbReference type="PIRSF" id="PIRSF006281">
    <property type="entry name" value="MdoG"/>
    <property type="match status" value="1"/>
</dbReference>
<proteinExistence type="inferred from homology"/>
<comment type="pathway">
    <text evidence="2">Glycan metabolism; osmoregulated periplasmic glucan (OPG) biosynthesis.</text>
</comment>
<dbReference type="InterPro" id="IPR014756">
    <property type="entry name" value="Ig_E-set"/>
</dbReference>
<evidence type="ECO:0000256" key="2">
    <source>
        <dbReference type="ARBA" id="ARBA00005001"/>
    </source>
</evidence>
<keyword evidence="4" id="KW-0732">Signal</keyword>
<comment type="similarity">
    <text evidence="3">Belongs to the OpgD/OpgG family.</text>
</comment>
<geneLocation type="plasmid" evidence="7 8">
    <name>pDOK1-4-1</name>
</geneLocation>
<accession>A0A1P8N170</accession>
<dbReference type="KEGG" id="tom:BWR18_19470"/>
<comment type="subcellular location">
    <subcellularLocation>
        <location evidence="1">Periplasm</location>
    </subcellularLocation>
</comment>
<dbReference type="SUPFAM" id="SSF74650">
    <property type="entry name" value="Galactose mutarotase-like"/>
    <property type="match status" value="1"/>
</dbReference>
<dbReference type="InterPro" id="IPR013783">
    <property type="entry name" value="Ig-like_fold"/>
</dbReference>
<gene>
    <name evidence="7" type="ORF">BWR18_19470</name>
</gene>
<dbReference type="InterPro" id="IPR007444">
    <property type="entry name" value="Glucan_biosyn_MdoG_C"/>
</dbReference>
<dbReference type="GO" id="GO:0003824">
    <property type="term" value="F:catalytic activity"/>
    <property type="evidence" value="ECO:0007669"/>
    <property type="project" value="InterPro"/>
</dbReference>
<dbReference type="EMBL" id="CP019313">
    <property type="protein sequence ID" value="APX14071.1"/>
    <property type="molecule type" value="Genomic_DNA"/>
</dbReference>
<dbReference type="UniPathway" id="UPA00637"/>
<dbReference type="AlphaFoldDB" id="A0A1P8N170"/>
<dbReference type="InterPro" id="IPR014718">
    <property type="entry name" value="GH-type_carb-bd"/>
</dbReference>
<evidence type="ECO:0000256" key="1">
    <source>
        <dbReference type="ARBA" id="ARBA00004418"/>
    </source>
</evidence>
<dbReference type="Gene3D" id="2.70.98.10">
    <property type="match status" value="1"/>
</dbReference>
<organism evidence="7 8">
    <name type="scientific">Tateyamaria omphalii</name>
    <dbReference type="NCBI Taxonomy" id="299262"/>
    <lineage>
        <taxon>Bacteria</taxon>
        <taxon>Pseudomonadati</taxon>
        <taxon>Pseudomonadota</taxon>
        <taxon>Alphaproteobacteria</taxon>
        <taxon>Rhodobacterales</taxon>
        <taxon>Roseobacteraceae</taxon>
        <taxon>Tateyamaria</taxon>
    </lineage>
</organism>
<keyword evidence="5" id="KW-0574">Periplasm</keyword>
<sequence>MTVGLWTSARSGAAAADGPMTFERLVEKARNAANQPYAPVEIPAPDLIERVNYSAHWQIQFRPDATLYVGRNKAPVQLFHPGRFFPEPVKIYIRDEAGTAHEVPFVRDFFSMPEDNPAFDLPEGYGFAGFRVMRPGLEPDWISFLGASYFRTDGPEAQYGLSMRGIAVNTGLDVPEEFPRFTAFWLGPPEKDDEELSIWAELDGPSVTGAYRFGVVRNAAYGGHLTRISAHLFLREDVQRLGVAPLTSMYWYSERDRAGGDDWRPEIHDSDGLSMAAGSGERLWRPLSNPKHVTTSSFMDQNPRGFGLIQRDRKFENYQDDGVFYNRRPSAWVKPVGDWGPGQVQLFLIPTTDETFDNVVAYWVPEGPTEKGAEFRFDYDIQWRARDPQPDGVAWVKATRQGEGGVPGDPLPEGVAKMVVDFEGPSLTGLDRDSGVVPVIDALNGRIVEPIDAYPVVGTNHWRLMFDFEQTGPEPVSLRAYLQHRDRALTETWLTDAWVEKGQG</sequence>
<dbReference type="PANTHER" id="PTHR30504">
    <property type="entry name" value="GLUCANS BIOSYNTHESIS PROTEIN"/>
    <property type="match status" value="1"/>
</dbReference>
<evidence type="ECO:0000256" key="3">
    <source>
        <dbReference type="ARBA" id="ARBA00009284"/>
    </source>
</evidence>
<reference evidence="7 8" key="1">
    <citation type="submission" date="2017-01" db="EMBL/GenBank/DDBJ databases">
        <title>Complete genome of Tateyamaria omphalii DOK1-4 isolated from seawater in Dokdo.</title>
        <authorList>
            <person name="Kim J.H."/>
            <person name="Chi W.-J."/>
        </authorList>
    </citation>
    <scope>NUCLEOTIDE SEQUENCE [LARGE SCALE GENOMIC DNA]</scope>
    <source>
        <strain evidence="7 8">DOK1-4</strain>
        <plasmid evidence="7 8">pDOK1-4-1</plasmid>
    </source>
</reference>
<dbReference type="GO" id="GO:0030288">
    <property type="term" value="C:outer membrane-bounded periplasmic space"/>
    <property type="evidence" value="ECO:0007669"/>
    <property type="project" value="TreeGrafter"/>
</dbReference>
<dbReference type="InterPro" id="IPR011013">
    <property type="entry name" value="Gal_mutarotase_sf_dom"/>
</dbReference>
<keyword evidence="7" id="KW-0614">Plasmid</keyword>